<dbReference type="EMBL" id="LWMU01000097">
    <property type="protein sequence ID" value="KZX11089.1"/>
    <property type="molecule type" value="Genomic_DNA"/>
</dbReference>
<dbReference type="Proteomes" id="UP000077428">
    <property type="component" value="Unassembled WGS sequence"/>
</dbReference>
<sequence length="104" mass="12281">MIIGEFKVLAKSFDEFCKNTDSLKSLPIVDEWLENTNPDKRRAVTEGLRIWTNRPISKNIQKRQLKDYLSVGNVLRDISKKYPEHVENELSTWNLDNKKNKQVY</sequence>
<evidence type="ECO:0000313" key="1">
    <source>
        <dbReference type="EMBL" id="KZX11089.1"/>
    </source>
</evidence>
<accession>A0A165ZS38</accession>
<proteinExistence type="predicted"/>
<protein>
    <recommendedName>
        <fullName evidence="3">DNA alkylation repair enzyme</fullName>
    </recommendedName>
</protein>
<organism evidence="1 2">
    <name type="scientific">Methanobrevibacter oralis</name>
    <dbReference type="NCBI Taxonomy" id="66851"/>
    <lineage>
        <taxon>Archaea</taxon>
        <taxon>Methanobacteriati</taxon>
        <taxon>Methanobacteriota</taxon>
        <taxon>Methanomada group</taxon>
        <taxon>Methanobacteria</taxon>
        <taxon>Methanobacteriales</taxon>
        <taxon>Methanobacteriaceae</taxon>
        <taxon>Methanobrevibacter</taxon>
    </lineage>
</organism>
<dbReference type="Gene3D" id="1.25.40.290">
    <property type="entry name" value="ARM repeat domains"/>
    <property type="match status" value="1"/>
</dbReference>
<gene>
    <name evidence="1" type="ORF">MBORA_16580</name>
</gene>
<dbReference type="AlphaFoldDB" id="A0A165ZS38"/>
<comment type="caution">
    <text evidence="1">The sequence shown here is derived from an EMBL/GenBank/DDBJ whole genome shotgun (WGS) entry which is preliminary data.</text>
</comment>
<reference evidence="2" key="1">
    <citation type="journal article" date="2016" name="Genome Announc.">
        <title>Draft Genome Sequences of Methanobrevibacter curvatus DSM11111, Methanobrevibacter cuticularis DSM11139, Methanobrevibacter filiformis DSM11501, and Methanobrevibacter oralis DSM7256.</title>
        <authorList>
            <person name="Poehlein A."/>
            <person name="Seedorf H."/>
        </authorList>
    </citation>
    <scope>NUCLEOTIDE SEQUENCE [LARGE SCALE GENOMIC DNA]</scope>
    <source>
        <strain evidence="2">DSM 7256 / JCM 30027 / ZR</strain>
    </source>
</reference>
<dbReference type="InterPro" id="IPR016024">
    <property type="entry name" value="ARM-type_fold"/>
</dbReference>
<dbReference type="SUPFAM" id="SSF48371">
    <property type="entry name" value="ARM repeat"/>
    <property type="match status" value="1"/>
</dbReference>
<evidence type="ECO:0008006" key="3">
    <source>
        <dbReference type="Google" id="ProtNLM"/>
    </source>
</evidence>
<name>A0A165ZS38_METOA</name>
<dbReference type="RefSeq" id="WP_198643708.1">
    <property type="nucleotide sequence ID" value="NZ_LT985160.1"/>
</dbReference>
<evidence type="ECO:0000313" key="2">
    <source>
        <dbReference type="Proteomes" id="UP000077428"/>
    </source>
</evidence>
<dbReference type="PATRIC" id="fig|66851.6.peg.1804"/>
<keyword evidence="2" id="KW-1185">Reference proteome</keyword>